<keyword evidence="3" id="KW-1185">Reference proteome</keyword>
<proteinExistence type="predicted"/>
<accession>A0ABT4A8M7</accession>
<evidence type="ECO:0000313" key="2">
    <source>
        <dbReference type="EMBL" id="MCY1077319.1"/>
    </source>
</evidence>
<organism evidence="2 3">
    <name type="scientific">Archangium lansingense</name>
    <dbReference type="NCBI Taxonomy" id="2995310"/>
    <lineage>
        <taxon>Bacteria</taxon>
        <taxon>Pseudomonadati</taxon>
        <taxon>Myxococcota</taxon>
        <taxon>Myxococcia</taxon>
        <taxon>Myxococcales</taxon>
        <taxon>Cystobacterineae</taxon>
        <taxon>Archangiaceae</taxon>
        <taxon>Archangium</taxon>
    </lineage>
</organism>
<evidence type="ECO:0000313" key="3">
    <source>
        <dbReference type="Proteomes" id="UP001207654"/>
    </source>
</evidence>
<dbReference type="Pfam" id="PF21751">
    <property type="entry name" value="DACNV"/>
    <property type="match status" value="1"/>
</dbReference>
<dbReference type="EMBL" id="JAPNKA010000001">
    <property type="protein sequence ID" value="MCY1077319.1"/>
    <property type="molecule type" value="Genomic_DNA"/>
</dbReference>
<comment type="caution">
    <text evidence="2">The sequence shown here is derived from an EMBL/GenBank/DDBJ whole genome shotgun (WGS) entry which is preliminary data.</text>
</comment>
<dbReference type="RefSeq" id="WP_267536157.1">
    <property type="nucleotide sequence ID" value="NZ_JAPNKA010000001.1"/>
</dbReference>
<protein>
    <recommendedName>
        <fullName evidence="1">Probable sensor domain-containing protein</fullName>
    </recommendedName>
</protein>
<evidence type="ECO:0000259" key="1">
    <source>
        <dbReference type="Pfam" id="PF21751"/>
    </source>
</evidence>
<feature type="domain" description="Probable sensor" evidence="1">
    <location>
        <begin position="26"/>
        <end position="128"/>
    </location>
</feature>
<gene>
    <name evidence="2" type="ORF">OV287_22885</name>
</gene>
<dbReference type="Proteomes" id="UP001207654">
    <property type="component" value="Unassembled WGS sequence"/>
</dbReference>
<name>A0ABT4A8M7_9BACT</name>
<reference evidence="2 3" key="1">
    <citation type="submission" date="2022-11" db="EMBL/GenBank/DDBJ databases">
        <title>Minimal conservation of predation-associated metabolite biosynthetic gene clusters underscores biosynthetic potential of Myxococcota including descriptions for ten novel species: Archangium lansinium sp. nov., Myxococcus landrumus sp. nov., Nannocystis bai.</title>
        <authorList>
            <person name="Ahearne A."/>
            <person name="Stevens C."/>
            <person name="Phillips K."/>
        </authorList>
    </citation>
    <scope>NUCLEOTIDE SEQUENCE [LARGE SCALE GENOMIC DNA]</scope>
    <source>
        <strain evidence="2 3">MIWBW</strain>
    </source>
</reference>
<sequence length="430" mass="47068">MSDPTLKYPRDALLDWWQEYRGPPPPEGRHFGHLIDTLFFASLAREEGHPALARIVYHEDGVQGLERTREQADFHSPQEPALAWTVIPFHPILLTADALVKLTLAADVERTAIIVGPHNDQLHILGLARRSKSTDGGNVWVFSAPEPGFIVLHRAGEEVFRYERGKRLSPKQKFSLWEILHTDGLVRKTLETVCQNLVRTLTKASFFPFPNSDVSSLLFDLINTMVSTRHGGLIAILAKEPSTAKKPVYPLSHHQSLLSELLRRATTAKTRALDLAFKPEASAADEEARTAKEALDSLIANIGQLTALDNALLLGPDLKVIGAGYAVPTKAVTPTVHVAQNLQGTPGDVYDIDQHGSRHRAAASFAFANPGGLVFLVSHDGPLRCLIRPSEEKETILLWNLRLLEAVELGGLIAPNNGPLFAVGARSACA</sequence>
<dbReference type="InterPro" id="IPR048551">
    <property type="entry name" value="DACNV"/>
</dbReference>